<feature type="signal peptide" evidence="5">
    <location>
        <begin position="1"/>
        <end position="21"/>
    </location>
</feature>
<dbReference type="GO" id="GO:0005886">
    <property type="term" value="C:plasma membrane"/>
    <property type="evidence" value="ECO:0007669"/>
    <property type="project" value="TreeGrafter"/>
</dbReference>
<dbReference type="Gene3D" id="3.80.10.10">
    <property type="entry name" value="Ribonuclease Inhibitor"/>
    <property type="match status" value="2"/>
</dbReference>
<protein>
    <recommendedName>
        <fullName evidence="6">LRRCT domain-containing protein</fullName>
    </recommendedName>
</protein>
<name>A0A8B6G4Q7_MYTGA</name>
<keyword evidence="4" id="KW-0472">Membrane</keyword>
<feature type="domain" description="LRRCT" evidence="6">
    <location>
        <begin position="286"/>
        <end position="336"/>
    </location>
</feature>
<comment type="caution">
    <text evidence="7">The sequence shown here is derived from an EMBL/GenBank/DDBJ whole genome shotgun (WGS) entry which is preliminary data.</text>
</comment>
<evidence type="ECO:0000256" key="2">
    <source>
        <dbReference type="ARBA" id="ARBA00022729"/>
    </source>
</evidence>
<evidence type="ECO:0000256" key="3">
    <source>
        <dbReference type="ARBA" id="ARBA00022737"/>
    </source>
</evidence>
<proteinExistence type="predicted"/>
<gene>
    <name evidence="7" type="ORF">MGAL_10B086726</name>
</gene>
<dbReference type="EMBL" id="UYJE01007857">
    <property type="protein sequence ID" value="VDI58562.1"/>
    <property type="molecule type" value="Genomic_DNA"/>
</dbReference>
<feature type="transmembrane region" description="Helical" evidence="4">
    <location>
        <begin position="342"/>
        <end position="363"/>
    </location>
</feature>
<accession>A0A8B6G4Q7</accession>
<reference evidence="7" key="1">
    <citation type="submission" date="2018-11" db="EMBL/GenBank/DDBJ databases">
        <authorList>
            <person name="Alioto T."/>
            <person name="Alioto T."/>
        </authorList>
    </citation>
    <scope>NUCLEOTIDE SEQUENCE</scope>
</reference>
<dbReference type="PROSITE" id="PS51450">
    <property type="entry name" value="LRR"/>
    <property type="match status" value="2"/>
</dbReference>
<feature type="chain" id="PRO_5032639120" description="LRRCT domain-containing protein" evidence="5">
    <location>
        <begin position="22"/>
        <end position="433"/>
    </location>
</feature>
<dbReference type="InterPro" id="IPR003591">
    <property type="entry name" value="Leu-rich_rpt_typical-subtyp"/>
</dbReference>
<sequence length="433" mass="50023">MDISIMFKILPILSLITFVIGTTSTSICRRNETILDCRNTGLKDIPYIPELPGTVTHLDFSFNQIRVVSPFNLPHPSSVVEVYLAHNNINTIVRGAFDDMTKLEVLDLSYNQINGSSLHIETYKYEIGHFENIKRLILKGNHLGKLERLTFTAYGFSTLEHLDLSSCSLDTLEHLSIDNLARLKHLNLSFNHLSKFEALSLEGLSELEVLDLSHNEFSILNEMSRLVSLKTLYLDSNKLEAIKENIFKPLFNLKMLSLKGNMFRTLYPYLLPLDSHIIKDIRLDDNPWHCDCRMRWLVEDKTDDIIFRDFKLKCEFPSRYRGKNVFDIRSKDLTCYADYSRLILLLTLFIIVCFMLVGIVWFIRANRKYLKHLRCCDKKGGEYAAVYHHEDDGNGEGKDDQVNIIITTTEDDSLLNNEETTATEDVKLQYSDD</sequence>
<dbReference type="InterPro" id="IPR050541">
    <property type="entry name" value="LRR_TM_domain-containing"/>
</dbReference>
<dbReference type="Pfam" id="PF13855">
    <property type="entry name" value="LRR_8"/>
    <property type="match status" value="2"/>
</dbReference>
<keyword evidence="1" id="KW-0433">Leucine-rich repeat</keyword>
<dbReference type="InterPro" id="IPR032675">
    <property type="entry name" value="LRR_dom_sf"/>
</dbReference>
<keyword evidence="4" id="KW-0812">Transmembrane</keyword>
<dbReference type="SMART" id="SM00365">
    <property type="entry name" value="LRR_SD22"/>
    <property type="match status" value="5"/>
</dbReference>
<evidence type="ECO:0000256" key="4">
    <source>
        <dbReference type="SAM" id="Phobius"/>
    </source>
</evidence>
<keyword evidence="3" id="KW-0677">Repeat</keyword>
<evidence type="ECO:0000313" key="7">
    <source>
        <dbReference type="EMBL" id="VDI58562.1"/>
    </source>
</evidence>
<evidence type="ECO:0000256" key="1">
    <source>
        <dbReference type="ARBA" id="ARBA00022614"/>
    </source>
</evidence>
<dbReference type="PRINTS" id="PR00019">
    <property type="entry name" value="LEURICHRPT"/>
</dbReference>
<dbReference type="Pfam" id="PF00560">
    <property type="entry name" value="LRR_1"/>
    <property type="match status" value="1"/>
</dbReference>
<dbReference type="SMART" id="SM00082">
    <property type="entry name" value="LRRCT"/>
    <property type="match status" value="1"/>
</dbReference>
<keyword evidence="4" id="KW-1133">Transmembrane helix</keyword>
<dbReference type="InterPro" id="IPR000483">
    <property type="entry name" value="Cys-rich_flank_reg_C"/>
</dbReference>
<dbReference type="Proteomes" id="UP000596742">
    <property type="component" value="Unassembled WGS sequence"/>
</dbReference>
<dbReference type="AlphaFoldDB" id="A0A8B6G4Q7"/>
<keyword evidence="2 5" id="KW-0732">Signal</keyword>
<evidence type="ECO:0000259" key="6">
    <source>
        <dbReference type="SMART" id="SM00082"/>
    </source>
</evidence>
<organism evidence="7 8">
    <name type="scientific">Mytilus galloprovincialis</name>
    <name type="common">Mediterranean mussel</name>
    <dbReference type="NCBI Taxonomy" id="29158"/>
    <lineage>
        <taxon>Eukaryota</taxon>
        <taxon>Metazoa</taxon>
        <taxon>Spiralia</taxon>
        <taxon>Lophotrochozoa</taxon>
        <taxon>Mollusca</taxon>
        <taxon>Bivalvia</taxon>
        <taxon>Autobranchia</taxon>
        <taxon>Pteriomorphia</taxon>
        <taxon>Mytilida</taxon>
        <taxon>Mytiloidea</taxon>
        <taxon>Mytilidae</taxon>
        <taxon>Mytilinae</taxon>
        <taxon>Mytilus</taxon>
    </lineage>
</organism>
<keyword evidence="8" id="KW-1185">Reference proteome</keyword>
<dbReference type="PANTHER" id="PTHR24369:SF210">
    <property type="entry name" value="CHAOPTIN-RELATED"/>
    <property type="match status" value="1"/>
</dbReference>
<dbReference type="InterPro" id="IPR001611">
    <property type="entry name" value="Leu-rich_rpt"/>
</dbReference>
<evidence type="ECO:0000256" key="5">
    <source>
        <dbReference type="SAM" id="SignalP"/>
    </source>
</evidence>
<dbReference type="PANTHER" id="PTHR24369">
    <property type="entry name" value="ANTIGEN BSP, PUTATIVE-RELATED"/>
    <property type="match status" value="1"/>
</dbReference>
<dbReference type="OrthoDB" id="6099413at2759"/>
<evidence type="ECO:0000313" key="8">
    <source>
        <dbReference type="Proteomes" id="UP000596742"/>
    </source>
</evidence>
<dbReference type="SMART" id="SM00369">
    <property type="entry name" value="LRR_TYP"/>
    <property type="match status" value="8"/>
</dbReference>
<dbReference type="SUPFAM" id="SSF52058">
    <property type="entry name" value="L domain-like"/>
    <property type="match status" value="1"/>
</dbReference>